<dbReference type="PRINTS" id="PR00081">
    <property type="entry name" value="GDHRDH"/>
</dbReference>
<keyword evidence="3" id="KW-1185">Reference proteome</keyword>
<reference evidence="3" key="1">
    <citation type="journal article" date="2019" name="Int. J. Syst. Evol. Microbiol.">
        <title>The Global Catalogue of Microorganisms (GCM) 10K type strain sequencing project: providing services to taxonomists for standard genome sequencing and annotation.</title>
        <authorList>
            <consortium name="The Broad Institute Genomics Platform"/>
            <consortium name="The Broad Institute Genome Sequencing Center for Infectious Disease"/>
            <person name="Wu L."/>
            <person name="Ma J."/>
        </authorList>
    </citation>
    <scope>NUCLEOTIDE SEQUENCE [LARGE SCALE GENOMIC DNA]</scope>
    <source>
        <strain evidence="3">CCUG 57113</strain>
    </source>
</reference>
<evidence type="ECO:0000256" key="1">
    <source>
        <dbReference type="RuleBase" id="RU000363"/>
    </source>
</evidence>
<evidence type="ECO:0000313" key="3">
    <source>
        <dbReference type="Proteomes" id="UP001596105"/>
    </source>
</evidence>
<organism evidence="2 3">
    <name type="scientific">Cohnella suwonensis</name>
    <dbReference type="NCBI Taxonomy" id="696072"/>
    <lineage>
        <taxon>Bacteria</taxon>
        <taxon>Bacillati</taxon>
        <taxon>Bacillota</taxon>
        <taxon>Bacilli</taxon>
        <taxon>Bacillales</taxon>
        <taxon>Paenibacillaceae</taxon>
        <taxon>Cohnella</taxon>
    </lineage>
</organism>
<dbReference type="RefSeq" id="WP_209752108.1">
    <property type="nucleotide sequence ID" value="NZ_JBHSMH010000069.1"/>
</dbReference>
<dbReference type="InterPro" id="IPR036291">
    <property type="entry name" value="NAD(P)-bd_dom_sf"/>
</dbReference>
<dbReference type="Pfam" id="PF00106">
    <property type="entry name" value="adh_short"/>
    <property type="match status" value="1"/>
</dbReference>
<evidence type="ECO:0000313" key="2">
    <source>
        <dbReference type="EMBL" id="MFC5470642.1"/>
    </source>
</evidence>
<protein>
    <submittedName>
        <fullName evidence="2">SDR family NAD(P)-dependent oxidoreductase</fullName>
    </submittedName>
</protein>
<dbReference type="PANTHER" id="PTHR45458">
    <property type="entry name" value="SHORT-CHAIN DEHYDROGENASE/REDUCTASE SDR"/>
    <property type="match status" value="1"/>
</dbReference>
<comment type="caution">
    <text evidence="2">The sequence shown here is derived from an EMBL/GenBank/DDBJ whole genome shotgun (WGS) entry which is preliminary data.</text>
</comment>
<dbReference type="Proteomes" id="UP001596105">
    <property type="component" value="Unassembled WGS sequence"/>
</dbReference>
<dbReference type="SUPFAM" id="SSF51735">
    <property type="entry name" value="NAD(P)-binding Rossmann-fold domains"/>
    <property type="match status" value="1"/>
</dbReference>
<sequence>MESVLITGANRGLGLELLKVFYSSSFNTFPVVRSEEAADQLRIRFPIRCCPIVADLTNDKSIEIIRRILGESTHPLDIVVNNAGVSGTEYLIETVRTEEVNDLFNIHCLGPIRTVQACIPHLRNSKNPRIINVSSRLGSLTRMASGEFKDRGFSYSYRMAKAAQNMFTICLGQELLEDNIAVCAIHPGQLLTRGRSTDADTDPAIAAENIYKWIKEIDINSSGLFVQPLVQDMAW</sequence>
<gene>
    <name evidence="2" type="ORF">ACFPPD_18265</name>
</gene>
<dbReference type="EMBL" id="JBHSMH010000069">
    <property type="protein sequence ID" value="MFC5470642.1"/>
    <property type="molecule type" value="Genomic_DNA"/>
</dbReference>
<comment type="similarity">
    <text evidence="1">Belongs to the short-chain dehydrogenases/reductases (SDR) family.</text>
</comment>
<dbReference type="Gene3D" id="3.40.50.720">
    <property type="entry name" value="NAD(P)-binding Rossmann-like Domain"/>
    <property type="match status" value="1"/>
</dbReference>
<name>A0ABW0M024_9BACL</name>
<proteinExistence type="inferred from homology"/>
<dbReference type="InterPro" id="IPR002347">
    <property type="entry name" value="SDR_fam"/>
</dbReference>
<accession>A0ABW0M024</accession>
<dbReference type="InterPro" id="IPR052184">
    <property type="entry name" value="SDR_enzymes"/>
</dbReference>
<dbReference type="PANTHER" id="PTHR45458:SF2">
    <property type="entry name" value="OXIDOREDUCTASE, SHORT CHAIN DEHYDROGENASE_REDUCTASE FAMILY SUPERFAMILY (AFU_ORTHOLOGUE AFUA_3G13450)"/>
    <property type="match status" value="1"/>
</dbReference>
<dbReference type="PRINTS" id="PR00080">
    <property type="entry name" value="SDRFAMILY"/>
</dbReference>